<accession>A0A6P8QJK6</accession>
<evidence type="ECO:0000313" key="13">
    <source>
        <dbReference type="RefSeq" id="XP_033796070.1"/>
    </source>
</evidence>
<sequence>MSDLDSEDLEEEAENDLGEYEGERNEAGERHGNGKARLPNRDTYEGMYENGKRHGLGVYIFKNGARYTGEYFENKKNGQGTFMYPDGSKYEGEWVDDLKQGHGIYLYPNGDTYNGEWLDNQRHGQGIYTYVTTGSKYIGTWINGKQDGRGELIHLNHKYHGTFVNNSPLGPGKYVFDIGCEQHGTYIKTDQEGEEEEEELSTVSASKWKAEEITGLIQKLKVQLPPAVSVTEKENDLAVKQTDLETKELTSSLPDTVPETGQLQSKLSNAVLQPQRFPEAQVDLGENAESVLPNTENVEIND</sequence>
<reference evidence="13" key="1">
    <citation type="submission" date="2025-08" db="UniProtKB">
        <authorList>
            <consortium name="RefSeq"/>
        </authorList>
    </citation>
    <scope>IDENTIFICATION</scope>
</reference>
<keyword evidence="5" id="KW-0969">Cilium</keyword>
<keyword evidence="3" id="KW-0677">Repeat</keyword>
<evidence type="ECO:0000256" key="3">
    <source>
        <dbReference type="ARBA" id="ARBA00022737"/>
    </source>
</evidence>
<keyword evidence="8" id="KW-0966">Cell projection</keyword>
<comment type="subcellular location">
    <subcellularLocation>
        <location evidence="1">Cytoplasm</location>
        <location evidence="1">Cytoskeleton</location>
        <location evidence="1">Flagellum axoneme</location>
    </subcellularLocation>
</comment>
<evidence type="ECO:0000256" key="6">
    <source>
        <dbReference type="ARBA" id="ARBA00023212"/>
    </source>
</evidence>
<keyword evidence="2" id="KW-0963">Cytoplasm</keyword>
<dbReference type="GeneID" id="117358678"/>
<keyword evidence="7" id="KW-0469">Meiosis</keyword>
<dbReference type="GO" id="GO:0051321">
    <property type="term" value="P:meiotic cell cycle"/>
    <property type="evidence" value="ECO:0007669"/>
    <property type="project" value="UniProtKB-KW"/>
</dbReference>
<dbReference type="GO" id="GO:0031514">
    <property type="term" value="C:motile cilium"/>
    <property type="evidence" value="ECO:0007669"/>
    <property type="project" value="TreeGrafter"/>
</dbReference>
<feature type="compositionally biased region" description="Acidic residues" evidence="11">
    <location>
        <begin position="1"/>
        <end position="20"/>
    </location>
</feature>
<comment type="function">
    <text evidence="9">Functions as part of axonemal radial spoke complexes that play an important part in the motility of sperm and cilia.</text>
</comment>
<evidence type="ECO:0000256" key="11">
    <source>
        <dbReference type="SAM" id="MobiDB-lite"/>
    </source>
</evidence>
<dbReference type="PANTHER" id="PTHR43215">
    <property type="entry name" value="RADIAL SPOKE HEAD 1 HOMOLOG"/>
    <property type="match status" value="1"/>
</dbReference>
<evidence type="ECO:0000256" key="10">
    <source>
        <dbReference type="ARBA" id="ARBA00073772"/>
    </source>
</evidence>
<evidence type="ECO:0000256" key="8">
    <source>
        <dbReference type="ARBA" id="ARBA00023273"/>
    </source>
</evidence>
<dbReference type="SUPFAM" id="SSF82185">
    <property type="entry name" value="Histone H3 K4-specific methyltransferase SET7/9 N-terminal domain"/>
    <property type="match status" value="1"/>
</dbReference>
<dbReference type="FunFam" id="2.20.110.10:FF:000002">
    <property type="entry name" value="Phosphatidylinositol 4-phosphate 5-kinase 8"/>
    <property type="match status" value="1"/>
</dbReference>
<feature type="compositionally biased region" description="Basic and acidic residues" evidence="11">
    <location>
        <begin position="21"/>
        <end position="32"/>
    </location>
</feature>
<evidence type="ECO:0000256" key="2">
    <source>
        <dbReference type="ARBA" id="ARBA00022490"/>
    </source>
</evidence>
<keyword evidence="4" id="KW-0282">Flagellum</keyword>
<dbReference type="AlphaFoldDB" id="A0A6P8QJK6"/>
<dbReference type="Pfam" id="PF02493">
    <property type="entry name" value="MORN"/>
    <property type="match status" value="7"/>
</dbReference>
<feature type="compositionally biased region" description="Polar residues" evidence="11">
    <location>
        <begin position="292"/>
        <end position="302"/>
    </location>
</feature>
<dbReference type="KEGG" id="gsh:117358678"/>
<gene>
    <name evidence="13" type="primary">RSPH1</name>
</gene>
<dbReference type="RefSeq" id="XP_033796070.1">
    <property type="nucleotide sequence ID" value="XM_033940179.1"/>
</dbReference>
<dbReference type="FunFam" id="2.20.110.10:FF:000010">
    <property type="entry name" value="Radial spoke head 1 homolog"/>
    <property type="match status" value="1"/>
</dbReference>
<dbReference type="FunCoup" id="A0A6P8QJK6">
    <property type="interactions" value="524"/>
</dbReference>
<evidence type="ECO:0000313" key="12">
    <source>
        <dbReference type="Proteomes" id="UP000515159"/>
    </source>
</evidence>
<dbReference type="GO" id="GO:0035082">
    <property type="term" value="P:axoneme assembly"/>
    <property type="evidence" value="ECO:0007669"/>
    <property type="project" value="TreeGrafter"/>
</dbReference>
<evidence type="ECO:0000256" key="7">
    <source>
        <dbReference type="ARBA" id="ARBA00023254"/>
    </source>
</evidence>
<dbReference type="Gene3D" id="2.20.110.10">
    <property type="entry name" value="Histone H3 K4-specific methyltransferase SET7/9 N-terminal domain"/>
    <property type="match status" value="3"/>
</dbReference>
<dbReference type="GO" id="GO:0007286">
    <property type="term" value="P:spermatid development"/>
    <property type="evidence" value="ECO:0007669"/>
    <property type="project" value="TreeGrafter"/>
</dbReference>
<dbReference type="InParanoid" id="A0A6P8QJK6"/>
<keyword evidence="12" id="KW-1185">Reference proteome</keyword>
<dbReference type="Proteomes" id="UP000515159">
    <property type="component" value="Chromosome 4"/>
</dbReference>
<name>A0A6P8QJK6_GEOSA</name>
<protein>
    <recommendedName>
        <fullName evidence="10">Radial spoke head 1 homolog</fullName>
    </recommendedName>
</protein>
<organism evidence="12 13">
    <name type="scientific">Geotrypetes seraphini</name>
    <name type="common">Gaboon caecilian</name>
    <name type="synonym">Caecilia seraphini</name>
    <dbReference type="NCBI Taxonomy" id="260995"/>
    <lineage>
        <taxon>Eukaryota</taxon>
        <taxon>Metazoa</taxon>
        <taxon>Chordata</taxon>
        <taxon>Craniata</taxon>
        <taxon>Vertebrata</taxon>
        <taxon>Euteleostomi</taxon>
        <taxon>Amphibia</taxon>
        <taxon>Gymnophiona</taxon>
        <taxon>Geotrypetes</taxon>
    </lineage>
</organism>
<proteinExistence type="predicted"/>
<dbReference type="CTD" id="89765"/>
<feature type="region of interest" description="Disordered" evidence="11">
    <location>
        <begin position="281"/>
        <end position="302"/>
    </location>
</feature>
<dbReference type="OrthoDB" id="423343at2759"/>
<dbReference type="SMART" id="SM00698">
    <property type="entry name" value="MORN"/>
    <property type="match status" value="7"/>
</dbReference>
<dbReference type="InterPro" id="IPR003409">
    <property type="entry name" value="MORN"/>
</dbReference>
<dbReference type="PANTHER" id="PTHR43215:SF14">
    <property type="entry name" value="RADIAL SPOKE HEAD 1 HOMOLOG"/>
    <property type="match status" value="1"/>
</dbReference>
<evidence type="ECO:0000256" key="9">
    <source>
        <dbReference type="ARBA" id="ARBA00056649"/>
    </source>
</evidence>
<evidence type="ECO:0000256" key="1">
    <source>
        <dbReference type="ARBA" id="ARBA00004611"/>
    </source>
</evidence>
<dbReference type="GO" id="GO:0005634">
    <property type="term" value="C:nucleus"/>
    <property type="evidence" value="ECO:0007669"/>
    <property type="project" value="TreeGrafter"/>
</dbReference>
<feature type="region of interest" description="Disordered" evidence="11">
    <location>
        <begin position="1"/>
        <end position="43"/>
    </location>
</feature>
<keyword evidence="6" id="KW-0206">Cytoskeleton</keyword>
<evidence type="ECO:0000256" key="5">
    <source>
        <dbReference type="ARBA" id="ARBA00023069"/>
    </source>
</evidence>
<evidence type="ECO:0000256" key="4">
    <source>
        <dbReference type="ARBA" id="ARBA00022846"/>
    </source>
</evidence>